<dbReference type="InterPro" id="IPR000866">
    <property type="entry name" value="AhpC/TSA"/>
</dbReference>
<feature type="domain" description="Thioredoxin" evidence="4">
    <location>
        <begin position="285"/>
        <end position="437"/>
    </location>
</feature>
<dbReference type="InterPro" id="IPR036249">
    <property type="entry name" value="Thioredoxin-like_sf"/>
</dbReference>
<dbReference type="InterPro" id="IPR001753">
    <property type="entry name" value="Enoyl-CoA_hydra/iso"/>
</dbReference>
<name>A0A2Z6RCN5_9GLOM</name>
<dbReference type="GO" id="GO:0005777">
    <property type="term" value="C:peroxisome"/>
    <property type="evidence" value="ECO:0007669"/>
    <property type="project" value="UniProtKB-SubCell"/>
</dbReference>
<accession>A0A2Z6RCN5</accession>
<dbReference type="Pfam" id="PF00378">
    <property type="entry name" value="ECH_1"/>
    <property type="match status" value="1"/>
</dbReference>
<dbReference type="Gene3D" id="1.10.12.10">
    <property type="entry name" value="Lyase 2-enoyl-coa Hydratase, Chain A, domain 2"/>
    <property type="match status" value="1"/>
</dbReference>
<dbReference type="InterPro" id="IPR051053">
    <property type="entry name" value="ECH/Chromodomain_protein"/>
</dbReference>
<keyword evidence="6" id="KW-1185">Reference proteome</keyword>
<dbReference type="PROSITE" id="PS51352">
    <property type="entry name" value="THIOREDOXIN_2"/>
    <property type="match status" value="1"/>
</dbReference>
<gene>
    <name evidence="5" type="ORF">RclHR1_02400017</name>
</gene>
<evidence type="ECO:0000313" key="5">
    <source>
        <dbReference type="EMBL" id="GBB94721.1"/>
    </source>
</evidence>
<comment type="caution">
    <text evidence="5">The sequence shown here is derived from an EMBL/GenBank/DDBJ whole genome shotgun (WGS) entry which is preliminary data.</text>
</comment>
<dbReference type="CDD" id="cd06558">
    <property type="entry name" value="crotonase-like"/>
    <property type="match status" value="1"/>
</dbReference>
<evidence type="ECO:0000259" key="4">
    <source>
        <dbReference type="PROSITE" id="PS51352"/>
    </source>
</evidence>
<dbReference type="PANTHER" id="PTHR43684:SF1">
    <property type="entry name" value="ENOYL-COA DELTA ISOMERASE 2"/>
    <property type="match status" value="1"/>
</dbReference>
<sequence>MRKSIPKLKTFEIEVNPDGIAVLALNRPERANALNYELLQDWISSIEWANVAEQVKIVIVTGKGDFFCSGLELPNGPSDMEELKRAAETNINLFRKLVDLLIDFPKLLIAAVNGKAFGFGVTFLPHCDVVYSHFVPKDVLHIYFQRQSIASEMLLMNKTYTAPELAKIGFISRLISKDQLIQETLKEATRITKFSFEAIIKSKELIRKDERVYLHKINKRENDLLLLRTMFRKSFCDVLQIYRLVFTDTSISTYKKRNFSNTIITIQKKSFNKQFTYSYKMTKHNLMDQPAPSNLVLQNQEGELVELKSFIGNGKPSIIFFYPKDETYGCTKEVCSFRDSYSVFSDAGATVVGISSDPVDKHKRFSDTQRLQFPLLSDPNGEARKLYEVPRTLGFLPGRATFLIDKDGIVRDVFNSMMDFEGHVTKSVEFVKNQVST</sequence>
<evidence type="ECO:0000313" key="6">
    <source>
        <dbReference type="Proteomes" id="UP000247702"/>
    </source>
</evidence>
<dbReference type="Gene3D" id="3.40.30.10">
    <property type="entry name" value="Glutaredoxin"/>
    <property type="match status" value="1"/>
</dbReference>
<reference evidence="5 6" key="1">
    <citation type="submission" date="2017-11" db="EMBL/GenBank/DDBJ databases">
        <title>The genome of Rhizophagus clarus HR1 reveals common genetic basis of auxotrophy among arbuscular mycorrhizal fungi.</title>
        <authorList>
            <person name="Kobayashi Y."/>
        </authorList>
    </citation>
    <scope>NUCLEOTIDE SEQUENCE [LARGE SCALE GENOMIC DNA]</scope>
    <source>
        <strain evidence="5 6">HR1</strain>
    </source>
</reference>
<dbReference type="InterPro" id="IPR029045">
    <property type="entry name" value="ClpP/crotonase-like_dom_sf"/>
</dbReference>
<dbReference type="STRING" id="94130.A0A2Z6RCN5"/>
<dbReference type="CDD" id="cd03017">
    <property type="entry name" value="PRX_BCP"/>
    <property type="match status" value="1"/>
</dbReference>
<keyword evidence="3" id="KW-0413">Isomerase</keyword>
<dbReference type="EMBL" id="BEXD01001558">
    <property type="protein sequence ID" value="GBB94721.1"/>
    <property type="molecule type" value="Genomic_DNA"/>
</dbReference>
<dbReference type="Proteomes" id="UP000247702">
    <property type="component" value="Unassembled WGS sequence"/>
</dbReference>
<evidence type="ECO:0000256" key="1">
    <source>
        <dbReference type="ARBA" id="ARBA00004275"/>
    </source>
</evidence>
<evidence type="ECO:0000256" key="3">
    <source>
        <dbReference type="ARBA" id="ARBA00023235"/>
    </source>
</evidence>
<dbReference type="AlphaFoldDB" id="A0A2Z6RCN5"/>
<proteinExistence type="predicted"/>
<dbReference type="InterPro" id="IPR014748">
    <property type="entry name" value="Enoyl-CoA_hydra_C"/>
</dbReference>
<organism evidence="5 6">
    <name type="scientific">Rhizophagus clarus</name>
    <dbReference type="NCBI Taxonomy" id="94130"/>
    <lineage>
        <taxon>Eukaryota</taxon>
        <taxon>Fungi</taxon>
        <taxon>Fungi incertae sedis</taxon>
        <taxon>Mucoromycota</taxon>
        <taxon>Glomeromycotina</taxon>
        <taxon>Glomeromycetes</taxon>
        <taxon>Glomerales</taxon>
        <taxon>Glomeraceae</taxon>
        <taxon>Rhizophagus</taxon>
    </lineage>
</organism>
<dbReference type="SUPFAM" id="SSF52833">
    <property type="entry name" value="Thioredoxin-like"/>
    <property type="match status" value="1"/>
</dbReference>
<dbReference type="Pfam" id="PF00578">
    <property type="entry name" value="AhpC-TSA"/>
    <property type="match status" value="1"/>
</dbReference>
<dbReference type="InterPro" id="IPR013766">
    <property type="entry name" value="Thioredoxin_domain"/>
</dbReference>
<dbReference type="GO" id="GO:0016491">
    <property type="term" value="F:oxidoreductase activity"/>
    <property type="evidence" value="ECO:0007669"/>
    <property type="project" value="InterPro"/>
</dbReference>
<dbReference type="PANTHER" id="PTHR43684">
    <property type="match status" value="1"/>
</dbReference>
<dbReference type="GO" id="GO:0016209">
    <property type="term" value="F:antioxidant activity"/>
    <property type="evidence" value="ECO:0007669"/>
    <property type="project" value="InterPro"/>
</dbReference>
<dbReference type="GO" id="GO:0004165">
    <property type="term" value="F:delta(3)-delta(2)-enoyl-CoA isomerase activity"/>
    <property type="evidence" value="ECO:0007669"/>
    <property type="project" value="UniProtKB-ARBA"/>
</dbReference>
<evidence type="ECO:0000256" key="2">
    <source>
        <dbReference type="ARBA" id="ARBA00023140"/>
    </source>
</evidence>
<comment type="subcellular location">
    <subcellularLocation>
        <location evidence="1">Peroxisome</location>
    </subcellularLocation>
</comment>
<dbReference type="Gene3D" id="3.90.226.10">
    <property type="entry name" value="2-enoyl-CoA Hydratase, Chain A, domain 1"/>
    <property type="match status" value="1"/>
</dbReference>
<keyword evidence="2" id="KW-0576">Peroxisome</keyword>
<dbReference type="SUPFAM" id="SSF52096">
    <property type="entry name" value="ClpP/crotonase"/>
    <property type="match status" value="1"/>
</dbReference>
<protein>
    <recommendedName>
        <fullName evidence="4">Thioredoxin domain-containing protein</fullName>
    </recommendedName>
</protein>